<keyword evidence="11" id="KW-1185">Reference proteome</keyword>
<feature type="domain" description="BAR" evidence="9">
    <location>
        <begin position="18"/>
        <end position="249"/>
    </location>
</feature>
<dbReference type="Pfam" id="PF03114">
    <property type="entry name" value="BAR"/>
    <property type="match status" value="1"/>
</dbReference>
<gene>
    <name evidence="10" type="ORF">CHIRRI_LOCUS12060</name>
</gene>
<feature type="domain" description="SH3" evidence="8">
    <location>
        <begin position="477"/>
        <end position="537"/>
    </location>
</feature>
<dbReference type="PROSITE" id="PS51021">
    <property type="entry name" value="BAR"/>
    <property type="match status" value="1"/>
</dbReference>
<dbReference type="InterPro" id="IPR036028">
    <property type="entry name" value="SH3-like_dom_sf"/>
</dbReference>
<dbReference type="InterPro" id="IPR004148">
    <property type="entry name" value="BAR_dom"/>
</dbReference>
<feature type="region of interest" description="Disordered" evidence="7">
    <location>
        <begin position="300"/>
        <end position="367"/>
    </location>
</feature>
<dbReference type="SUPFAM" id="SSF103657">
    <property type="entry name" value="BAR/IMD domain-like"/>
    <property type="match status" value="1"/>
</dbReference>
<dbReference type="GO" id="GO:0098793">
    <property type="term" value="C:presynapse"/>
    <property type="evidence" value="ECO:0007669"/>
    <property type="project" value="TreeGrafter"/>
</dbReference>
<reference evidence="10" key="1">
    <citation type="submission" date="2022-01" db="EMBL/GenBank/DDBJ databases">
        <authorList>
            <person name="King R."/>
        </authorList>
    </citation>
    <scope>NUCLEOTIDE SEQUENCE</scope>
</reference>
<keyword evidence="5" id="KW-0472">Membrane</keyword>
<proteinExistence type="inferred from homology"/>
<dbReference type="SUPFAM" id="SSF50044">
    <property type="entry name" value="SH3-domain"/>
    <property type="match status" value="1"/>
</dbReference>
<sequence>MALAKISKQLNIANQLITEKVFNGEKSKFNDDYTEMEKKTDATADMVDDLQTKTKEFLQPNPAARAKMVAIKLSSGSQAQKAQYPQTEGILGNAMTGHGKKLGEDDPLGSALMETGESLKQIADVKYSLDNNVKQNFLEPLQHLQNSDIKEVLHHRKKLSNRRLDYDGKRRKQLKGGISDDEVRMAQDKFRESLHNASTSMHHLLENDVELISQLAVFSESLMTYYQQCAEIMQELTSKLYEKKSEAMNRPKKQFIPTTLSDLNIDSLSIGSNNDRQNNNSNGARLNNFDRFKATSSSNLSYKHSNLNNNNINNNNNLSRASKLYGSQSNISSTSSGSRYQTVNNSNNNNNNNSQYYNINSPKTSAGDSDKWLQAWEDNNNNYRAPSFHPNKQTFEKVNLSRQISRTSSSTYSRSNSINNRNSNHRHSNQSADPFDPFDDPWSVKPTISNPILLSQPQPTVNLINNFNNNMRTQQSSAYPHCVALYDFDAENPGELSFKENDTLRLLSRVDDNWYEGMLSSGRTGYIPMSYVQVKIPLP</sequence>
<evidence type="ECO:0000259" key="9">
    <source>
        <dbReference type="PROSITE" id="PS51021"/>
    </source>
</evidence>
<dbReference type="PANTHER" id="PTHR14167:SF81">
    <property type="entry name" value="ENDOPHILIN-A"/>
    <property type="match status" value="1"/>
</dbReference>
<dbReference type="EMBL" id="OU895879">
    <property type="protein sequence ID" value="CAG9809232.1"/>
    <property type="molecule type" value="Genomic_DNA"/>
</dbReference>
<dbReference type="InterPro" id="IPR050384">
    <property type="entry name" value="Endophilin_SH3RF"/>
</dbReference>
<comment type="subcellular location">
    <subcellularLocation>
        <location evidence="1">Membrane</location>
        <topology evidence="1">Peripheral membrane protein</topology>
    </subcellularLocation>
</comment>
<dbReference type="PROSITE" id="PS50002">
    <property type="entry name" value="SH3"/>
    <property type="match status" value="1"/>
</dbReference>
<name>A0A9N9S6P2_9DIPT</name>
<feature type="compositionally biased region" description="Low complexity" evidence="7">
    <location>
        <begin position="327"/>
        <end position="361"/>
    </location>
</feature>
<feature type="compositionally biased region" description="Low complexity" evidence="7">
    <location>
        <begin position="401"/>
        <end position="422"/>
    </location>
</feature>
<dbReference type="GO" id="GO:0005737">
    <property type="term" value="C:cytoplasm"/>
    <property type="evidence" value="ECO:0007669"/>
    <property type="project" value="InterPro"/>
</dbReference>
<dbReference type="PRINTS" id="PR00452">
    <property type="entry name" value="SH3DOMAIN"/>
</dbReference>
<evidence type="ECO:0000256" key="6">
    <source>
        <dbReference type="PROSITE-ProRule" id="PRU00192"/>
    </source>
</evidence>
<dbReference type="InterPro" id="IPR027267">
    <property type="entry name" value="AH/BAR_dom_sf"/>
</dbReference>
<accession>A0A9N9S6P2</accession>
<dbReference type="SMART" id="SM00721">
    <property type="entry name" value="BAR"/>
    <property type="match status" value="1"/>
</dbReference>
<comment type="similarity">
    <text evidence="2">Belongs to the endophilin family.</text>
</comment>
<dbReference type="OrthoDB" id="443981at2759"/>
<evidence type="ECO:0000256" key="7">
    <source>
        <dbReference type="SAM" id="MobiDB-lite"/>
    </source>
</evidence>
<evidence type="ECO:0008006" key="12">
    <source>
        <dbReference type="Google" id="ProtNLM"/>
    </source>
</evidence>
<dbReference type="SMART" id="SM00326">
    <property type="entry name" value="SH3"/>
    <property type="match status" value="1"/>
</dbReference>
<keyword evidence="3 6" id="KW-0728">SH3 domain</keyword>
<feature type="region of interest" description="Disordered" evidence="7">
    <location>
        <begin position="383"/>
        <end position="440"/>
    </location>
</feature>
<dbReference type="PANTHER" id="PTHR14167">
    <property type="entry name" value="SH3 DOMAIN-CONTAINING"/>
    <property type="match status" value="1"/>
</dbReference>
<keyword evidence="4" id="KW-0175">Coiled coil</keyword>
<dbReference type="AlphaFoldDB" id="A0A9N9S6P2"/>
<evidence type="ECO:0000256" key="2">
    <source>
        <dbReference type="ARBA" id="ARBA00006697"/>
    </source>
</evidence>
<evidence type="ECO:0000313" key="10">
    <source>
        <dbReference type="EMBL" id="CAG9809232.1"/>
    </source>
</evidence>
<dbReference type="GO" id="GO:0098978">
    <property type="term" value="C:glutamatergic synapse"/>
    <property type="evidence" value="ECO:0007669"/>
    <property type="project" value="TreeGrafter"/>
</dbReference>
<evidence type="ECO:0000256" key="3">
    <source>
        <dbReference type="ARBA" id="ARBA00022443"/>
    </source>
</evidence>
<evidence type="ECO:0000313" key="11">
    <source>
        <dbReference type="Proteomes" id="UP001153620"/>
    </source>
</evidence>
<evidence type="ECO:0000256" key="5">
    <source>
        <dbReference type="ARBA" id="ARBA00023136"/>
    </source>
</evidence>
<reference evidence="10" key="2">
    <citation type="submission" date="2022-10" db="EMBL/GenBank/DDBJ databases">
        <authorList>
            <consortium name="ENA_rothamsted_submissions"/>
            <consortium name="culmorum"/>
            <person name="King R."/>
        </authorList>
    </citation>
    <scope>NUCLEOTIDE SEQUENCE</scope>
</reference>
<dbReference type="Pfam" id="PF00018">
    <property type="entry name" value="SH3_1"/>
    <property type="match status" value="1"/>
</dbReference>
<dbReference type="Gene3D" id="2.30.30.40">
    <property type="entry name" value="SH3 Domains"/>
    <property type="match status" value="1"/>
</dbReference>
<protein>
    <recommendedName>
        <fullName evidence="12">Endophilin-A</fullName>
    </recommendedName>
</protein>
<dbReference type="Proteomes" id="UP001153620">
    <property type="component" value="Chromosome 3"/>
</dbReference>
<evidence type="ECO:0000259" key="8">
    <source>
        <dbReference type="PROSITE" id="PS50002"/>
    </source>
</evidence>
<evidence type="ECO:0000256" key="4">
    <source>
        <dbReference type="ARBA" id="ARBA00023054"/>
    </source>
</evidence>
<evidence type="ECO:0000256" key="1">
    <source>
        <dbReference type="ARBA" id="ARBA00004170"/>
    </source>
</evidence>
<feature type="compositionally biased region" description="Low complexity" evidence="7">
    <location>
        <begin position="300"/>
        <end position="319"/>
    </location>
</feature>
<dbReference type="GO" id="GO:0016191">
    <property type="term" value="P:synaptic vesicle uncoating"/>
    <property type="evidence" value="ECO:0007669"/>
    <property type="project" value="TreeGrafter"/>
</dbReference>
<organism evidence="10 11">
    <name type="scientific">Chironomus riparius</name>
    <dbReference type="NCBI Taxonomy" id="315576"/>
    <lineage>
        <taxon>Eukaryota</taxon>
        <taxon>Metazoa</taxon>
        <taxon>Ecdysozoa</taxon>
        <taxon>Arthropoda</taxon>
        <taxon>Hexapoda</taxon>
        <taxon>Insecta</taxon>
        <taxon>Pterygota</taxon>
        <taxon>Neoptera</taxon>
        <taxon>Endopterygota</taxon>
        <taxon>Diptera</taxon>
        <taxon>Nematocera</taxon>
        <taxon>Chironomoidea</taxon>
        <taxon>Chironomidae</taxon>
        <taxon>Chironominae</taxon>
        <taxon>Chironomus</taxon>
    </lineage>
</organism>
<dbReference type="InterPro" id="IPR001452">
    <property type="entry name" value="SH3_domain"/>
</dbReference>
<dbReference type="Gene3D" id="1.20.1270.60">
    <property type="entry name" value="Arfaptin homology (AH) domain/BAR domain"/>
    <property type="match status" value="1"/>
</dbReference>